<dbReference type="GO" id="GO:0016705">
    <property type="term" value="F:oxidoreductase activity, acting on paired donors, with incorporation or reduction of molecular oxygen"/>
    <property type="evidence" value="ECO:0007669"/>
    <property type="project" value="InterPro"/>
</dbReference>
<keyword evidence="6 8" id="KW-0503">Monooxygenase</keyword>
<dbReference type="EMBL" id="CAJVPP010004578">
    <property type="protein sequence ID" value="CAG8652303.1"/>
    <property type="molecule type" value="Genomic_DNA"/>
</dbReference>
<comment type="similarity">
    <text evidence="1 8">Belongs to the cytochrome P450 family.</text>
</comment>
<dbReference type="InterPro" id="IPR002401">
    <property type="entry name" value="Cyt_P450_E_grp-I"/>
</dbReference>
<evidence type="ECO:0000256" key="1">
    <source>
        <dbReference type="ARBA" id="ARBA00010617"/>
    </source>
</evidence>
<evidence type="ECO:0000256" key="6">
    <source>
        <dbReference type="ARBA" id="ARBA00023033"/>
    </source>
</evidence>
<feature type="non-terminal residue" evidence="9">
    <location>
        <position position="567"/>
    </location>
</feature>
<feature type="binding site" description="axial binding residue" evidence="7">
    <location>
        <position position="512"/>
    </location>
    <ligand>
        <name>heme</name>
        <dbReference type="ChEBI" id="CHEBI:30413"/>
    </ligand>
    <ligandPart>
        <name>Fe</name>
        <dbReference type="ChEBI" id="CHEBI:18248"/>
    </ligandPart>
</feature>
<name>A0A9N9DY25_FUNMO</name>
<evidence type="ECO:0000256" key="7">
    <source>
        <dbReference type="PIRSR" id="PIRSR602401-1"/>
    </source>
</evidence>
<comment type="caution">
    <text evidence="9">The sequence shown here is derived from an EMBL/GenBank/DDBJ whole genome shotgun (WGS) entry which is preliminary data.</text>
</comment>
<accession>A0A9N9DY25</accession>
<dbReference type="GO" id="GO:0005506">
    <property type="term" value="F:iron ion binding"/>
    <property type="evidence" value="ECO:0007669"/>
    <property type="project" value="InterPro"/>
</dbReference>
<dbReference type="Proteomes" id="UP000789375">
    <property type="component" value="Unassembled WGS sequence"/>
</dbReference>
<sequence>KSKTDEKQLINKSLYDDIKAVLLNEVGEHVVCRNLNNGTNEALIKEGRLIKVLPILIIKEMYKAIGLEHVQNLHCNQKILYSKLRSKWFGVKKKIVGIYKIFGKEVPKVPFIPVLWSILTGPHVEILENIPEEYYQSGIYKARLGPNDYYTIVSADFARKILTEQEDKFPKYKFNNELPVQKFYGNGIVFANGDKWRVHRKLSNPAFNRSLSPKVMGDVVLDTFKYMSSEIHKPIDIYEMLQHITIEVLGQVAFGYSFGTLKSKELPDIVRKYKIILNQVESYPLYVFPYLNKLPTKRNRIFQEAVKDFDEFIYEIIELKKLELAKRKECKESNERKTSDNEELLISMLEASEQENINIGKKDLRDNMTNFFSAGNDTTSMSISSSIYYLARYPEMQKKARDEVISVIGDEIKIPTVHQLKELKYVNAIVKESLRRFPAPMTYRQLQEPTKFGEYLLPEKSIIRVSNYSIHHDPKYWKNAHKFDPERWLSKEKIDNRHTFSYIPFSAGPRNCVGQTFSIMEQRIILAMFLIKYEWSLPRNSIHKEDLVLSNAFLFRPKNLEINFQER</sequence>
<organism evidence="9 10">
    <name type="scientific">Funneliformis mosseae</name>
    <name type="common">Endomycorrhizal fungus</name>
    <name type="synonym">Glomus mosseae</name>
    <dbReference type="NCBI Taxonomy" id="27381"/>
    <lineage>
        <taxon>Eukaryota</taxon>
        <taxon>Fungi</taxon>
        <taxon>Fungi incertae sedis</taxon>
        <taxon>Mucoromycota</taxon>
        <taxon>Glomeromycotina</taxon>
        <taxon>Glomeromycetes</taxon>
        <taxon>Glomerales</taxon>
        <taxon>Glomeraceae</taxon>
        <taxon>Funneliformis</taxon>
    </lineage>
</organism>
<dbReference type="AlphaFoldDB" id="A0A9N9DY25"/>
<keyword evidence="4 8" id="KW-0560">Oxidoreductase</keyword>
<keyword evidence="10" id="KW-1185">Reference proteome</keyword>
<dbReference type="GO" id="GO:0004497">
    <property type="term" value="F:monooxygenase activity"/>
    <property type="evidence" value="ECO:0007669"/>
    <property type="project" value="UniProtKB-KW"/>
</dbReference>
<dbReference type="GO" id="GO:0020037">
    <property type="term" value="F:heme binding"/>
    <property type="evidence" value="ECO:0007669"/>
    <property type="project" value="InterPro"/>
</dbReference>
<dbReference type="SUPFAM" id="SSF48264">
    <property type="entry name" value="Cytochrome P450"/>
    <property type="match status" value="1"/>
</dbReference>
<evidence type="ECO:0000256" key="8">
    <source>
        <dbReference type="RuleBase" id="RU000461"/>
    </source>
</evidence>
<dbReference type="InterPro" id="IPR001128">
    <property type="entry name" value="Cyt_P450"/>
</dbReference>
<keyword evidence="2 7" id="KW-0349">Heme</keyword>
<dbReference type="InterPro" id="IPR050196">
    <property type="entry name" value="Cytochrome_P450_Monoox"/>
</dbReference>
<dbReference type="InterPro" id="IPR017972">
    <property type="entry name" value="Cyt_P450_CS"/>
</dbReference>
<comment type="cofactor">
    <cofactor evidence="7">
        <name>heme</name>
        <dbReference type="ChEBI" id="CHEBI:30413"/>
    </cofactor>
</comment>
<dbReference type="PRINTS" id="PR00385">
    <property type="entry name" value="P450"/>
</dbReference>
<proteinExistence type="inferred from homology"/>
<dbReference type="Pfam" id="PF00067">
    <property type="entry name" value="p450"/>
    <property type="match status" value="1"/>
</dbReference>
<gene>
    <name evidence="9" type="ORF">FMOSSE_LOCUS11536</name>
</gene>
<evidence type="ECO:0000256" key="4">
    <source>
        <dbReference type="ARBA" id="ARBA00023002"/>
    </source>
</evidence>
<evidence type="ECO:0000313" key="10">
    <source>
        <dbReference type="Proteomes" id="UP000789375"/>
    </source>
</evidence>
<evidence type="ECO:0000256" key="3">
    <source>
        <dbReference type="ARBA" id="ARBA00022723"/>
    </source>
</evidence>
<protein>
    <submittedName>
        <fullName evidence="9">3650_t:CDS:1</fullName>
    </submittedName>
</protein>
<dbReference type="PANTHER" id="PTHR24291:SF50">
    <property type="entry name" value="BIFUNCTIONAL ALBAFLAVENONE MONOOXYGENASE_TERPENE SYNTHASE"/>
    <property type="match status" value="1"/>
</dbReference>
<dbReference type="Gene3D" id="1.10.630.10">
    <property type="entry name" value="Cytochrome P450"/>
    <property type="match status" value="1"/>
</dbReference>
<keyword evidence="5 7" id="KW-0408">Iron</keyword>
<dbReference type="PRINTS" id="PR00463">
    <property type="entry name" value="EP450I"/>
</dbReference>
<dbReference type="InterPro" id="IPR036396">
    <property type="entry name" value="Cyt_P450_sf"/>
</dbReference>
<reference evidence="9" key="1">
    <citation type="submission" date="2021-06" db="EMBL/GenBank/DDBJ databases">
        <authorList>
            <person name="Kallberg Y."/>
            <person name="Tangrot J."/>
            <person name="Rosling A."/>
        </authorList>
    </citation>
    <scope>NUCLEOTIDE SEQUENCE</scope>
    <source>
        <strain evidence="9">87-6 pot B 2015</strain>
    </source>
</reference>
<keyword evidence="3 7" id="KW-0479">Metal-binding</keyword>
<dbReference type="PANTHER" id="PTHR24291">
    <property type="entry name" value="CYTOCHROME P450 FAMILY 4"/>
    <property type="match status" value="1"/>
</dbReference>
<evidence type="ECO:0000256" key="2">
    <source>
        <dbReference type="ARBA" id="ARBA00022617"/>
    </source>
</evidence>
<evidence type="ECO:0000313" key="9">
    <source>
        <dbReference type="EMBL" id="CAG8652303.1"/>
    </source>
</evidence>
<evidence type="ECO:0000256" key="5">
    <source>
        <dbReference type="ARBA" id="ARBA00023004"/>
    </source>
</evidence>
<dbReference type="PROSITE" id="PS00086">
    <property type="entry name" value="CYTOCHROME_P450"/>
    <property type="match status" value="1"/>
</dbReference>